<keyword evidence="6" id="KW-0808">Transferase</keyword>
<dbReference type="GO" id="GO:0005886">
    <property type="term" value="C:plasma membrane"/>
    <property type="evidence" value="ECO:0007669"/>
    <property type="project" value="UniProtKB-SubCell"/>
</dbReference>
<feature type="domain" description="PLD phosphodiesterase" evidence="13">
    <location>
        <begin position="193"/>
        <end position="220"/>
    </location>
</feature>
<evidence type="ECO:0000256" key="11">
    <source>
        <dbReference type="NCBIfam" id="TIGR04265"/>
    </source>
</evidence>
<keyword evidence="4" id="KW-1003">Cell membrane</keyword>
<gene>
    <name evidence="14" type="primary">cls</name>
    <name evidence="14" type="ORF">D1224_10390</name>
</gene>
<evidence type="ECO:0000259" key="13">
    <source>
        <dbReference type="PROSITE" id="PS50035"/>
    </source>
</evidence>
<sequence>MIGLGIGLQAVLVLVGILVARAAITTARTPQGAAAWVVFLVSFPLLALPAFAVFGSVSRLSFGRRGHDVQAFAKPEQGRLDSFANLAANPPTDGNTVKLLVDGQATFDAIFAAIDAAEREILVQFYIIRSDAIGHSLKERLIQAAKRGVEIRVLCDMVGSLFLGPGYVRALQAAGIEIHGIPGPHRALGRVGVNFRNHRKAVVIDGSLGFTGGINVGNEYIDGGKKFDSWRDTHLSVKGPMVAQLRDIFAFDWEAVTGKNLPFLHSTAPPDVDGTQRGLMMGFGPTDRLERGSLLLCGLVNLARYRLWIATPYLVPHTDLLTALQLASLRGVDVRILIPEPSDNIIAWYASRNAARGLKEAGVQICAYQPGFMHSKVMLIDDDIASVGTVNLDIRSALLNFEQTALIEDRSFALDVESMLEDDFSRSRPVAVPGPWHVRLLAPVARLFGPLL</sequence>
<proteinExistence type="predicted"/>
<keyword evidence="5" id="KW-0964">Secreted</keyword>
<reference evidence="14 15" key="1">
    <citation type="submission" date="2018-08" db="EMBL/GenBank/DDBJ databases">
        <title>Henriciella mobilis sp. nov., isolated from seawater.</title>
        <authorList>
            <person name="Cheng H."/>
            <person name="Wu Y.-H."/>
            <person name="Xu X.-W."/>
            <person name="Guo L.-L."/>
        </authorList>
    </citation>
    <scope>NUCLEOTIDE SEQUENCE [LARGE SCALE GENOMIC DNA]</scope>
    <source>
        <strain evidence="14 15">CCUG66934</strain>
    </source>
</reference>
<evidence type="ECO:0000256" key="10">
    <source>
        <dbReference type="ARBA" id="ARBA00023136"/>
    </source>
</evidence>
<accession>A0A399R0B1</accession>
<dbReference type="GO" id="GO:0005576">
    <property type="term" value="C:extracellular region"/>
    <property type="evidence" value="ECO:0007669"/>
    <property type="project" value="UniProtKB-SubCell"/>
</dbReference>
<comment type="caution">
    <text evidence="14">The sequence shown here is derived from an EMBL/GenBank/DDBJ whole genome shotgun (WGS) entry which is preliminary data.</text>
</comment>
<evidence type="ECO:0000256" key="9">
    <source>
        <dbReference type="ARBA" id="ARBA00022989"/>
    </source>
</evidence>
<keyword evidence="7 12" id="KW-0812">Transmembrane</keyword>
<organism evidence="14 15">
    <name type="scientific">Henriciella barbarensis</name>
    <dbReference type="NCBI Taxonomy" id="86342"/>
    <lineage>
        <taxon>Bacteria</taxon>
        <taxon>Pseudomonadati</taxon>
        <taxon>Pseudomonadota</taxon>
        <taxon>Alphaproteobacteria</taxon>
        <taxon>Hyphomonadales</taxon>
        <taxon>Hyphomonadaceae</taxon>
        <taxon>Henriciella</taxon>
    </lineage>
</organism>
<evidence type="ECO:0000256" key="4">
    <source>
        <dbReference type="ARBA" id="ARBA00022475"/>
    </source>
</evidence>
<dbReference type="SMART" id="SM00155">
    <property type="entry name" value="PLDc"/>
    <property type="match status" value="2"/>
</dbReference>
<comment type="function">
    <text evidence="1">Could be a virulence factor.</text>
</comment>
<comment type="subcellular location">
    <subcellularLocation>
        <location evidence="2">Cell membrane</location>
    </subcellularLocation>
    <subcellularLocation>
        <location evidence="3">Secreted</location>
    </subcellularLocation>
</comment>
<feature type="transmembrane region" description="Helical" evidence="12">
    <location>
        <begin position="32"/>
        <end position="55"/>
    </location>
</feature>
<dbReference type="OrthoDB" id="9762009at2"/>
<name>A0A399R0B1_9PROT</name>
<dbReference type="AlphaFoldDB" id="A0A399R0B1"/>
<evidence type="ECO:0000256" key="2">
    <source>
        <dbReference type="ARBA" id="ARBA00004236"/>
    </source>
</evidence>
<evidence type="ECO:0000256" key="5">
    <source>
        <dbReference type="ARBA" id="ARBA00022525"/>
    </source>
</evidence>
<dbReference type="RefSeq" id="WP_119379797.1">
    <property type="nucleotide sequence ID" value="NZ_QWGB01000005.1"/>
</dbReference>
<evidence type="ECO:0000256" key="8">
    <source>
        <dbReference type="ARBA" id="ARBA00022737"/>
    </source>
</evidence>
<evidence type="ECO:0000256" key="3">
    <source>
        <dbReference type="ARBA" id="ARBA00004613"/>
    </source>
</evidence>
<dbReference type="GO" id="GO:0032049">
    <property type="term" value="P:cardiolipin biosynthetic process"/>
    <property type="evidence" value="ECO:0007669"/>
    <property type="project" value="UniProtKB-UniRule"/>
</dbReference>
<evidence type="ECO:0000313" key="15">
    <source>
        <dbReference type="Proteomes" id="UP000265431"/>
    </source>
</evidence>
<keyword evidence="15" id="KW-1185">Reference proteome</keyword>
<dbReference type="InterPro" id="IPR022924">
    <property type="entry name" value="Cardiolipin_synthase"/>
</dbReference>
<dbReference type="Proteomes" id="UP000265431">
    <property type="component" value="Unassembled WGS sequence"/>
</dbReference>
<dbReference type="EC" id="2.7.8.-" evidence="11"/>
<dbReference type="InterPro" id="IPR001736">
    <property type="entry name" value="PLipase_D/transphosphatidylase"/>
</dbReference>
<dbReference type="NCBIfam" id="TIGR04265">
    <property type="entry name" value="bac_cardiolipin"/>
    <property type="match status" value="1"/>
</dbReference>
<evidence type="ECO:0000256" key="1">
    <source>
        <dbReference type="ARBA" id="ARBA00003145"/>
    </source>
</evidence>
<keyword evidence="10 12" id="KW-0472">Membrane</keyword>
<dbReference type="SUPFAM" id="SSF56024">
    <property type="entry name" value="Phospholipase D/nuclease"/>
    <property type="match status" value="2"/>
</dbReference>
<keyword evidence="8" id="KW-0677">Repeat</keyword>
<dbReference type="Pfam" id="PF13091">
    <property type="entry name" value="PLDc_2"/>
    <property type="match status" value="2"/>
</dbReference>
<dbReference type="Gene3D" id="3.30.870.10">
    <property type="entry name" value="Endonuclease Chain A"/>
    <property type="match status" value="2"/>
</dbReference>
<evidence type="ECO:0000256" key="7">
    <source>
        <dbReference type="ARBA" id="ARBA00022692"/>
    </source>
</evidence>
<dbReference type="PANTHER" id="PTHR21248">
    <property type="entry name" value="CARDIOLIPIN SYNTHASE"/>
    <property type="match status" value="1"/>
</dbReference>
<evidence type="ECO:0000256" key="12">
    <source>
        <dbReference type="SAM" id="Phobius"/>
    </source>
</evidence>
<dbReference type="InterPro" id="IPR025202">
    <property type="entry name" value="PLD-like_dom"/>
</dbReference>
<evidence type="ECO:0000313" key="14">
    <source>
        <dbReference type="EMBL" id="RIJ24608.1"/>
    </source>
</evidence>
<dbReference type="GO" id="GO:0008808">
    <property type="term" value="F:cardiolipin synthase activity"/>
    <property type="evidence" value="ECO:0007669"/>
    <property type="project" value="UniProtKB-UniRule"/>
</dbReference>
<dbReference type="EMBL" id="QWGB01000005">
    <property type="protein sequence ID" value="RIJ24608.1"/>
    <property type="molecule type" value="Genomic_DNA"/>
</dbReference>
<evidence type="ECO:0000256" key="6">
    <source>
        <dbReference type="ARBA" id="ARBA00022679"/>
    </source>
</evidence>
<feature type="domain" description="PLD phosphodiesterase" evidence="13">
    <location>
        <begin position="369"/>
        <end position="396"/>
    </location>
</feature>
<protein>
    <recommendedName>
        <fullName evidence="11">Cardiolipin synthase</fullName>
        <ecNumber evidence="11">2.7.8.-</ecNumber>
    </recommendedName>
</protein>
<keyword evidence="9 12" id="KW-1133">Transmembrane helix</keyword>
<dbReference type="PANTHER" id="PTHR21248:SF22">
    <property type="entry name" value="PHOSPHOLIPASE D"/>
    <property type="match status" value="1"/>
</dbReference>
<dbReference type="PROSITE" id="PS50035">
    <property type="entry name" value="PLD"/>
    <property type="match status" value="2"/>
</dbReference>